<sequence length="152" mass="18355">MLYSPSPSETWQCFMECWCQVSYIFKVYMIHFYRWTKVPFPWQQVINETRSMSLRSRKWEVLTGNQKKLMCSSLCGIFRYSLERRATHSFECHPGPRPVPRIRRLLAFSQTAQGKRQRRVQQFTFAKRKEKFQSLGSWVHSEPWQKLRQLPG</sequence>
<dbReference type="Proteomes" id="UP000663419">
    <property type="component" value="Chromosome 1"/>
</dbReference>
<dbReference type="VEuPathDB" id="FungiDB:I7I53_10908"/>
<reference evidence="1" key="1">
    <citation type="submission" date="2021-01" db="EMBL/GenBank/DDBJ databases">
        <title>Chromosome-level genome assembly of a human fungal pathogen reveals clustering of transcriptionally co-regulated genes.</title>
        <authorList>
            <person name="Voorhies M."/>
            <person name="Cohen S."/>
            <person name="Shea T.P."/>
            <person name="Petrus S."/>
            <person name="Munoz J.F."/>
            <person name="Poplawski S."/>
            <person name="Goldman W.E."/>
            <person name="Michael T."/>
            <person name="Cuomo C.A."/>
            <person name="Sil A."/>
            <person name="Beyhan S."/>
        </authorList>
    </citation>
    <scope>NUCLEOTIDE SEQUENCE</scope>
    <source>
        <strain evidence="1">H88</strain>
    </source>
</reference>
<name>A0A8A1L8I4_AJEC8</name>
<dbReference type="AlphaFoldDB" id="A0A8A1L8I4"/>
<evidence type="ECO:0000313" key="2">
    <source>
        <dbReference type="Proteomes" id="UP000663419"/>
    </source>
</evidence>
<evidence type="ECO:0000313" key="1">
    <source>
        <dbReference type="EMBL" id="QSS50276.1"/>
    </source>
</evidence>
<dbReference type="EMBL" id="CP069102">
    <property type="protein sequence ID" value="QSS50276.1"/>
    <property type="molecule type" value="Genomic_DNA"/>
</dbReference>
<proteinExistence type="predicted"/>
<protein>
    <submittedName>
        <fullName evidence="1">Uncharacterized protein</fullName>
    </submittedName>
</protein>
<gene>
    <name evidence="1" type="ORF">I7I53_10908</name>
</gene>
<accession>A0A8A1L8I4</accession>
<organism evidence="1 2">
    <name type="scientific">Ajellomyces capsulatus (strain H88)</name>
    <name type="common">Darling's disease fungus</name>
    <name type="synonym">Histoplasma capsulatum</name>
    <dbReference type="NCBI Taxonomy" id="544711"/>
    <lineage>
        <taxon>Eukaryota</taxon>
        <taxon>Fungi</taxon>
        <taxon>Dikarya</taxon>
        <taxon>Ascomycota</taxon>
        <taxon>Pezizomycotina</taxon>
        <taxon>Eurotiomycetes</taxon>
        <taxon>Eurotiomycetidae</taxon>
        <taxon>Onygenales</taxon>
        <taxon>Ajellomycetaceae</taxon>
        <taxon>Histoplasma</taxon>
    </lineage>
</organism>